<evidence type="ECO:0000313" key="2">
    <source>
        <dbReference type="EMBL" id="CAB4223134.1"/>
    </source>
</evidence>
<evidence type="ECO:0000256" key="1">
    <source>
        <dbReference type="SAM" id="Phobius"/>
    </source>
</evidence>
<gene>
    <name evidence="2" type="ORF">UFOVP1665_9</name>
</gene>
<feature type="transmembrane region" description="Helical" evidence="1">
    <location>
        <begin position="6"/>
        <end position="25"/>
    </location>
</feature>
<sequence>MTWTLEFQIIVWAIVEGGLIAVIAYGKGYRDHAEDVAKLNRARHHRATVDHD</sequence>
<keyword evidence="1" id="KW-0472">Membrane</keyword>
<proteinExistence type="predicted"/>
<keyword evidence="1" id="KW-1133">Transmembrane helix</keyword>
<accession>A0A6J5T8F7</accession>
<protein>
    <submittedName>
        <fullName evidence="2">Uncharacterized protein</fullName>
    </submittedName>
</protein>
<name>A0A6J5T8F7_9CAUD</name>
<reference evidence="2" key="1">
    <citation type="submission" date="2020-05" db="EMBL/GenBank/DDBJ databases">
        <authorList>
            <person name="Chiriac C."/>
            <person name="Salcher M."/>
            <person name="Ghai R."/>
            <person name="Kavagutti S V."/>
        </authorList>
    </citation>
    <scope>NUCLEOTIDE SEQUENCE</scope>
</reference>
<organism evidence="2">
    <name type="scientific">uncultured Caudovirales phage</name>
    <dbReference type="NCBI Taxonomy" id="2100421"/>
    <lineage>
        <taxon>Viruses</taxon>
        <taxon>Duplodnaviria</taxon>
        <taxon>Heunggongvirae</taxon>
        <taxon>Uroviricota</taxon>
        <taxon>Caudoviricetes</taxon>
        <taxon>Peduoviridae</taxon>
        <taxon>Maltschvirus</taxon>
        <taxon>Maltschvirus maltsch</taxon>
    </lineage>
</organism>
<dbReference type="EMBL" id="LR797530">
    <property type="protein sequence ID" value="CAB4223134.1"/>
    <property type="molecule type" value="Genomic_DNA"/>
</dbReference>
<keyword evidence="1" id="KW-0812">Transmembrane</keyword>